<dbReference type="GO" id="GO:0005829">
    <property type="term" value="C:cytosol"/>
    <property type="evidence" value="ECO:0007669"/>
    <property type="project" value="TreeGrafter"/>
</dbReference>
<gene>
    <name evidence="7" type="ORF">EF807_08440</name>
</gene>
<feature type="domain" description="Glycine radical" evidence="5">
    <location>
        <begin position="671"/>
        <end position="791"/>
    </location>
</feature>
<dbReference type="Pfam" id="PF02901">
    <property type="entry name" value="PFL-like"/>
    <property type="match status" value="1"/>
</dbReference>
<protein>
    <submittedName>
        <fullName evidence="7">Formate C-acetyltransferase/glycerol dehydratase family glycyl radical enzyme</fullName>
    </submittedName>
</protein>
<reference evidence="7 8" key="1">
    <citation type="journal article" date="2019" name="Nat. Microbiol.">
        <title>Wide diversity of methane and short-chain alkane metabolisms in uncultured archaea.</title>
        <authorList>
            <person name="Borrel G."/>
            <person name="Adam P.S."/>
            <person name="McKay L.J."/>
            <person name="Chen L.X."/>
            <person name="Sierra-Garcia I.N."/>
            <person name="Sieber C.M."/>
            <person name="Letourneur Q."/>
            <person name="Ghozlane A."/>
            <person name="Andersen G.L."/>
            <person name="Li W.J."/>
            <person name="Hallam S.J."/>
            <person name="Muyzer G."/>
            <person name="de Oliveira V.M."/>
            <person name="Inskeep W.P."/>
            <person name="Banfield J.F."/>
            <person name="Gribaldo S."/>
        </authorList>
    </citation>
    <scope>NUCLEOTIDE SEQUENCE [LARGE SCALE GENOMIC DNA]</scope>
    <source>
        <strain evidence="7">NM1b</strain>
    </source>
</reference>
<accession>A0A520KVP8</accession>
<keyword evidence="4" id="KW-0175">Coiled coil</keyword>
<dbReference type="InterPro" id="IPR001150">
    <property type="entry name" value="Gly_radical"/>
</dbReference>
<feature type="coiled-coil region" evidence="4">
    <location>
        <begin position="210"/>
        <end position="237"/>
    </location>
</feature>
<name>A0A520KVP8_9EURY</name>
<comment type="caution">
    <text evidence="7">The sequence shown here is derived from an EMBL/GenBank/DDBJ whole genome shotgun (WGS) entry which is preliminary data.</text>
</comment>
<dbReference type="PANTHER" id="PTHR43641">
    <property type="entry name" value="FORMATE ACETYLTRANSFERASE 3-RELATED"/>
    <property type="match status" value="1"/>
</dbReference>
<evidence type="ECO:0000313" key="8">
    <source>
        <dbReference type="Proteomes" id="UP000320766"/>
    </source>
</evidence>
<keyword evidence="2" id="KW-0456">Lyase</keyword>
<feature type="domain" description="PFL" evidence="6">
    <location>
        <begin position="13"/>
        <end position="664"/>
    </location>
</feature>
<feature type="modified residue" description="Glycine radical" evidence="3">
    <location>
        <position position="767"/>
    </location>
</feature>
<keyword evidence="1 3" id="KW-0556">Organic radical</keyword>
<evidence type="ECO:0000313" key="7">
    <source>
        <dbReference type="EMBL" id="RZN66491.1"/>
    </source>
</evidence>
<evidence type="ECO:0000259" key="5">
    <source>
        <dbReference type="PROSITE" id="PS51149"/>
    </source>
</evidence>
<dbReference type="Proteomes" id="UP000320766">
    <property type="component" value="Unassembled WGS sequence"/>
</dbReference>
<evidence type="ECO:0000256" key="1">
    <source>
        <dbReference type="ARBA" id="ARBA00022818"/>
    </source>
</evidence>
<dbReference type="GO" id="GO:0016829">
    <property type="term" value="F:lyase activity"/>
    <property type="evidence" value="ECO:0007669"/>
    <property type="project" value="UniProtKB-KW"/>
</dbReference>
<dbReference type="InterPro" id="IPR004184">
    <property type="entry name" value="PFL_dom"/>
</dbReference>
<evidence type="ECO:0000256" key="3">
    <source>
        <dbReference type="PROSITE-ProRule" id="PRU00493"/>
    </source>
</evidence>
<dbReference type="Gene3D" id="3.20.70.20">
    <property type="match status" value="1"/>
</dbReference>
<proteinExistence type="predicted"/>
<organism evidence="7 8">
    <name type="scientific">Candidatus Methanolliviera hydrocarbonicum</name>
    <dbReference type="NCBI Taxonomy" id="2491085"/>
    <lineage>
        <taxon>Archaea</taxon>
        <taxon>Methanobacteriati</taxon>
        <taxon>Methanobacteriota</taxon>
        <taxon>Candidatus Methanoliparia</taxon>
        <taxon>Candidatus Methanoliparales</taxon>
        <taxon>Candidatus Methanollivieraceae</taxon>
        <taxon>Candidatus Methanolliviera</taxon>
    </lineage>
</organism>
<keyword evidence="7" id="KW-0808">Transferase</keyword>
<evidence type="ECO:0000256" key="2">
    <source>
        <dbReference type="ARBA" id="ARBA00023239"/>
    </source>
</evidence>
<dbReference type="PANTHER" id="PTHR43641:SF2">
    <property type="entry name" value="DEHYDRATASE YBIW-RELATED"/>
    <property type="match status" value="1"/>
</dbReference>
<dbReference type="InterPro" id="IPR051215">
    <property type="entry name" value="GRE"/>
</dbReference>
<dbReference type="SUPFAM" id="SSF51998">
    <property type="entry name" value="PFL-like glycyl radical enzymes"/>
    <property type="match status" value="1"/>
</dbReference>
<dbReference type="PROSITE" id="PS51149">
    <property type="entry name" value="GLY_RADICAL_2"/>
    <property type="match status" value="1"/>
</dbReference>
<evidence type="ECO:0000259" key="6">
    <source>
        <dbReference type="PROSITE" id="PS51554"/>
    </source>
</evidence>
<evidence type="ECO:0000256" key="4">
    <source>
        <dbReference type="SAM" id="Coils"/>
    </source>
</evidence>
<dbReference type="AlphaFoldDB" id="A0A520KVP8"/>
<dbReference type="GO" id="GO:0016740">
    <property type="term" value="F:transferase activity"/>
    <property type="evidence" value="ECO:0007669"/>
    <property type="project" value="UniProtKB-KW"/>
</dbReference>
<dbReference type="EMBL" id="RXIL01000160">
    <property type="protein sequence ID" value="RZN66491.1"/>
    <property type="molecule type" value="Genomic_DNA"/>
</dbReference>
<dbReference type="PROSITE" id="PS51554">
    <property type="entry name" value="PFL"/>
    <property type="match status" value="1"/>
</dbReference>
<sequence length="791" mass="90532">MSEIWDPSDKLSEKVKGLRDEYFSFYDREYFRNEVMPFTTGTDWDELYSYHDWGVVPDLFTYLASIRDSLKSMAIPIDLPEKFWERSLVVRRAIFFERIIEEYLPVKILEGELIVGSHFNTALSKCFTREEAKKWWKEESQWFKEMLRLRDFGVMNCGSVPGHIIPSYKKVLEIGFKGIKEEIEGRIKGHTEKEKIECCRAMIISIEGTKRFTERYAEEAERLAKSEKNEKRRKELLDMARICRKVPWEPAETFYEALQSVWFTHMLVMAAESYPGPGLSHGRFDQYMYPYYKRDIEERKITKEFAKELLECFWIKHNYAYDYMGFVGVKQGINSGFGQLMTLGGITPDGKDAVNELTWLLLDVIDDMNMLEPKRNIRISDKTSDEFLMRVCESIRKTQGSAFLLNFDENVIRALLWEGLSNEDAIDYGVVGCLENTAQGKDRSGTVDVNINLAKPIELVLSDGRDMLTKKRINSKTGNSEKFSSYEEFEKAYLEQLDQTIEKTLKIASKADEIRAKYEPTPYLSALVEGCAEKGKDVRNGGPVYNFITVEGVGLATAADSLSALKKLVYEDKKVSMREILDAVKNNFEGKEALRRMLSTKAPKYGNDDDYGDSIARKVSNHWTEEVFKYRSPHTGRRFRGGYLSWNYFIDFAPNTAATPDGRLRGTFLSNGIQPVQGMDKKGPTAVIRSAGKLGLETAPNGASQVIGFNSTSLRDEEHLKKFASLLRAYGEVGGTSLQINIIDPETLKDAQKNPEEYQNLLVRVTGYNAYFAGLGKEIQDEIIARESHRV</sequence>
<dbReference type="Pfam" id="PF01228">
    <property type="entry name" value="Gly_radical"/>
    <property type="match status" value="1"/>
</dbReference>